<feature type="domain" description="Tyrosine specific protein phosphatases" evidence="12">
    <location>
        <begin position="377"/>
        <end position="428"/>
    </location>
</feature>
<feature type="compositionally biased region" description="Basic and acidic residues" evidence="9">
    <location>
        <begin position="901"/>
        <end position="923"/>
    </location>
</feature>
<dbReference type="Gene3D" id="3.90.190.10">
    <property type="entry name" value="Protein tyrosine phosphatase superfamily"/>
    <property type="match status" value="1"/>
</dbReference>
<dbReference type="GO" id="GO:0030837">
    <property type="term" value="P:negative regulation of actin filament polymerization"/>
    <property type="evidence" value="ECO:0007669"/>
    <property type="project" value="InterPro"/>
</dbReference>
<keyword evidence="10" id="KW-0472">Membrane</keyword>
<evidence type="ECO:0000259" key="12">
    <source>
        <dbReference type="PROSITE" id="PS50056"/>
    </source>
</evidence>
<evidence type="ECO:0000256" key="8">
    <source>
        <dbReference type="ARBA" id="ARBA00048336"/>
    </source>
</evidence>
<evidence type="ECO:0000256" key="1">
    <source>
        <dbReference type="ARBA" id="ARBA00004245"/>
    </source>
</evidence>
<evidence type="ECO:0000313" key="15">
    <source>
        <dbReference type="Proteomes" id="UP000597762"/>
    </source>
</evidence>
<keyword evidence="4" id="KW-0963">Cytoplasm</keyword>
<feature type="compositionally biased region" description="Polar residues" evidence="9">
    <location>
        <begin position="781"/>
        <end position="825"/>
    </location>
</feature>
<evidence type="ECO:0000256" key="10">
    <source>
        <dbReference type="SAM" id="Phobius"/>
    </source>
</evidence>
<feature type="region of interest" description="Disordered" evidence="9">
    <location>
        <begin position="1482"/>
        <end position="1501"/>
    </location>
</feature>
<dbReference type="InterPro" id="IPR000340">
    <property type="entry name" value="Dual-sp_phosphatase_cat-dom"/>
</dbReference>
<dbReference type="PROSITE" id="PS51998">
    <property type="entry name" value="DEK_C"/>
    <property type="match status" value="1"/>
</dbReference>
<keyword evidence="10" id="KW-1133">Transmembrane helix</keyword>
<dbReference type="InterPro" id="IPR029021">
    <property type="entry name" value="Prot-tyrosine_phosphatase-like"/>
</dbReference>
<gene>
    <name evidence="14" type="ORF">SPHA_50646</name>
</gene>
<dbReference type="InterPro" id="IPR016130">
    <property type="entry name" value="Tyr_Pase_AS"/>
</dbReference>
<dbReference type="InterPro" id="IPR014876">
    <property type="entry name" value="DEK_C"/>
</dbReference>
<feature type="region of interest" description="Disordered" evidence="9">
    <location>
        <begin position="781"/>
        <end position="827"/>
    </location>
</feature>
<organism evidence="14 15">
    <name type="scientific">Acanthosepion pharaonis</name>
    <name type="common">Pharaoh cuttlefish</name>
    <name type="synonym">Sepia pharaonis</name>
    <dbReference type="NCBI Taxonomy" id="158019"/>
    <lineage>
        <taxon>Eukaryota</taxon>
        <taxon>Metazoa</taxon>
        <taxon>Spiralia</taxon>
        <taxon>Lophotrochozoa</taxon>
        <taxon>Mollusca</taxon>
        <taxon>Cephalopoda</taxon>
        <taxon>Coleoidea</taxon>
        <taxon>Decapodiformes</taxon>
        <taxon>Sepiida</taxon>
        <taxon>Sepiina</taxon>
        <taxon>Sepiidae</taxon>
        <taxon>Acanthosepion</taxon>
    </lineage>
</organism>
<accession>A0A812DD37</accession>
<dbReference type="InterPro" id="IPR043588">
    <property type="entry name" value="SSH-N"/>
</dbReference>
<dbReference type="Pfam" id="PF00782">
    <property type="entry name" value="DSPc"/>
    <property type="match status" value="1"/>
</dbReference>
<dbReference type="Pfam" id="PF08766">
    <property type="entry name" value="DEK_C"/>
    <property type="match status" value="1"/>
</dbReference>
<dbReference type="EMBL" id="CAHIKZ030002999">
    <property type="protein sequence ID" value="CAE1294892.1"/>
    <property type="molecule type" value="Genomic_DNA"/>
</dbReference>
<evidence type="ECO:0000259" key="13">
    <source>
        <dbReference type="PROSITE" id="PS51998"/>
    </source>
</evidence>
<feature type="compositionally biased region" description="Low complexity" evidence="9">
    <location>
        <begin position="600"/>
        <end position="617"/>
    </location>
</feature>
<evidence type="ECO:0000259" key="11">
    <source>
        <dbReference type="PROSITE" id="PS50054"/>
    </source>
</evidence>
<name>A0A812DD37_ACAPH</name>
<dbReference type="PANTHER" id="PTHR45864">
    <property type="entry name" value="SLINGSHOT PROTEIN PHOSPHATASE HOMOLOG"/>
    <property type="match status" value="1"/>
</dbReference>
<dbReference type="PROSITE" id="PS50056">
    <property type="entry name" value="TYR_PHOSPHATASE_2"/>
    <property type="match status" value="1"/>
</dbReference>
<dbReference type="InterPro" id="IPR020422">
    <property type="entry name" value="TYR_PHOSPHATASE_DUAL_dom"/>
</dbReference>
<feature type="transmembrane region" description="Helical" evidence="10">
    <location>
        <begin position="1050"/>
        <end position="1075"/>
    </location>
</feature>
<dbReference type="SUPFAM" id="SSF52799">
    <property type="entry name" value="(Phosphotyrosine protein) phosphatases II"/>
    <property type="match status" value="1"/>
</dbReference>
<evidence type="ECO:0000256" key="2">
    <source>
        <dbReference type="ARBA" id="ARBA00009580"/>
    </source>
</evidence>
<protein>
    <recommendedName>
        <fullName evidence="3">protein-serine/threonine phosphatase</fullName>
        <ecNumber evidence="3">3.1.3.16</ecNumber>
    </recommendedName>
</protein>
<dbReference type="FunFam" id="3.90.190.10:FF:000004">
    <property type="entry name" value="Protein phosphatase Slingshot homolog 2"/>
    <property type="match status" value="1"/>
</dbReference>
<dbReference type="GO" id="GO:0004722">
    <property type="term" value="F:protein serine/threonine phosphatase activity"/>
    <property type="evidence" value="ECO:0007669"/>
    <property type="project" value="UniProtKB-EC"/>
</dbReference>
<dbReference type="SMART" id="SM00195">
    <property type="entry name" value="DSPc"/>
    <property type="match status" value="1"/>
</dbReference>
<dbReference type="GO" id="GO:0005856">
    <property type="term" value="C:cytoskeleton"/>
    <property type="evidence" value="ECO:0007669"/>
    <property type="project" value="UniProtKB-SubCell"/>
</dbReference>
<keyword evidence="10" id="KW-0812">Transmembrane</keyword>
<dbReference type="Proteomes" id="UP000597762">
    <property type="component" value="Unassembled WGS sequence"/>
</dbReference>
<dbReference type="PROSITE" id="PS50054">
    <property type="entry name" value="TYR_PHOSPHATASE_DUAL"/>
    <property type="match status" value="1"/>
</dbReference>
<keyword evidence="15" id="KW-1185">Reference proteome</keyword>
<evidence type="ECO:0000256" key="5">
    <source>
        <dbReference type="ARBA" id="ARBA00022801"/>
    </source>
</evidence>
<feature type="domain" description="Tyrosine-protein phosphatase" evidence="11">
    <location>
        <begin position="309"/>
        <end position="450"/>
    </location>
</feature>
<dbReference type="OrthoDB" id="5779068at2759"/>
<comment type="subcellular location">
    <subcellularLocation>
        <location evidence="1">Cytoplasm</location>
        <location evidence="1">Cytoskeleton</location>
    </subcellularLocation>
</comment>
<keyword evidence="7" id="KW-0206">Cytoskeleton</keyword>
<dbReference type="InterPro" id="IPR043587">
    <property type="entry name" value="Phosphatase_SSH-like"/>
</dbReference>
<proteinExistence type="inferred from homology"/>
<evidence type="ECO:0000256" key="9">
    <source>
        <dbReference type="SAM" id="MobiDB-lite"/>
    </source>
</evidence>
<keyword evidence="5 14" id="KW-0378">Hydrolase</keyword>
<comment type="similarity">
    <text evidence="2">Belongs to the protein-tyrosine phosphatase family.</text>
</comment>
<evidence type="ECO:0000256" key="6">
    <source>
        <dbReference type="ARBA" id="ARBA00022912"/>
    </source>
</evidence>
<dbReference type="Pfam" id="PF23040">
    <property type="entry name" value="PH_SSH1-like_1st"/>
    <property type="match status" value="1"/>
</dbReference>
<feature type="domain" description="DEK-C" evidence="13">
    <location>
        <begin position="250"/>
        <end position="305"/>
    </location>
</feature>
<dbReference type="GO" id="GO:0003779">
    <property type="term" value="F:actin binding"/>
    <property type="evidence" value="ECO:0007669"/>
    <property type="project" value="InterPro"/>
</dbReference>
<evidence type="ECO:0000256" key="4">
    <source>
        <dbReference type="ARBA" id="ARBA00022490"/>
    </source>
</evidence>
<dbReference type="PROSITE" id="PS00383">
    <property type="entry name" value="TYR_PHOSPHATASE_1"/>
    <property type="match status" value="1"/>
</dbReference>
<evidence type="ECO:0000256" key="7">
    <source>
        <dbReference type="ARBA" id="ARBA00023212"/>
    </source>
</evidence>
<evidence type="ECO:0000256" key="3">
    <source>
        <dbReference type="ARBA" id="ARBA00013081"/>
    </source>
</evidence>
<evidence type="ECO:0000313" key="14">
    <source>
        <dbReference type="EMBL" id="CAE1294892.1"/>
    </source>
</evidence>
<dbReference type="EC" id="3.1.3.16" evidence="3"/>
<comment type="catalytic activity">
    <reaction evidence="8">
        <text>O-phospho-L-threonyl-[protein] + H2O = L-threonyl-[protein] + phosphate</text>
        <dbReference type="Rhea" id="RHEA:47004"/>
        <dbReference type="Rhea" id="RHEA-COMP:11060"/>
        <dbReference type="Rhea" id="RHEA-COMP:11605"/>
        <dbReference type="ChEBI" id="CHEBI:15377"/>
        <dbReference type="ChEBI" id="CHEBI:30013"/>
        <dbReference type="ChEBI" id="CHEBI:43474"/>
        <dbReference type="ChEBI" id="CHEBI:61977"/>
        <dbReference type="EC" id="3.1.3.16"/>
    </reaction>
</comment>
<feature type="transmembrane region" description="Helical" evidence="10">
    <location>
        <begin position="1095"/>
        <end position="1121"/>
    </location>
</feature>
<sequence>MSTCKKLTRWQTTKQPSSFHPLFAQVDKGGCGELQREPLPKATHFSENYFTVKGAALILPQSDCSQRSSRNNGGDIQQHLQQMFYLLRPEDTIKVAVKLESCYQDRKIWRYMAVVCCNGNQDTEESIILGLDLKEKEATIGLVLAIWANTKITLDGDGGFSVNSEGADYLFKPVSVQAMWSALQSLHKVINTANLNNYIPKGLTHTWVEFYKAKINSDVSCIKEWNLMEDIESYAADSPYSSEKQELETDGMKNRISIKLRELMMSMDLEETTSKELRNSLEASLNMSLIEYKSYIDQEMMRILGQMDAPSKIFPYLYLGSEWNASNYDELEENGVKYILNVSREIDNFFPEKYHYMNVREFDNEQSDLMKHWKRTYEFIKKVKENNGKVLVHCKMGISRSASTVIAFKMKEDGCSFQEAFNFVKNKRNVIRPNKAFIAQLEEYHGILTASRKRYLFGSKSSSEEVDMENGSGLCQLGNEARSLSSITYYEQKDDPRFLPIDDDNSFALDYTDIFSDKDDHVDILEPSQPRVRAYTYDNSSSLPSKFKADDSWITLPQSVASATILQAKKQDQGLKNDTNEKLEPCGLVATASVTNEMKSATTTAAPTKPVASTASPQLSRKEELSHMLPSAPYTKTPGVSSTTEMRHLDMTDGSLKTPASTSKMSGDGSKISASSVSVTVSSDNKETVEEGKIQAMVPYECGQNNNNNNNNNNNDEAVSECMPTRFAKDDIPWNPGNVRKQREKMEEQIKSGTKDETVTEDDGAAWEALKNDKEMPISDYHSQPEQVQAPSASFSVMHSSPQKLKTSHSFSSFPVSGDEAQNTPAGGGSVCDAATVAERPQSVCFMPSGKDMSATLAGTQKDSLVSVQEPLFDSMLPSVYKMEDIDLPAGIVRRTTKELEEKHRSCDHELTTVGLSHEDKKPQPVQRSSSLGSERDRPRLERTKRRKTCTPILSPGNFESSEFPFYDHSASLDCADLDPDVGQDSKLHPPLCSAASMEDHLLSSYTEDSQVKDIMVYRYGAEQVEITGGSVRRRMKGERFLAGGIEFHYYIFSFLSFFLSCYFFTSVLQCPTWYVPFHSYSSITSFSLFTSLHLLHFFLFLFSFLVLFSSFSFFCFHFLFTFSSSPFLHRFDKDTEDVACLSESSKQGTLNSVLGHATSSKTTAPPSTPPITTITTVSTANVTMTTASKSSTCVSPKNTARISAAVTTTTPSSTVQMTPKTLRKQEELKGACSKSVAQKTVKDSDKDYESTLSKAASVTMPSKIEKEKVSKDQVPTVSVNMSSVLSSSEEPSILSGCVTKMTQQIEQMSKEVPNHANAVKDPASSKSHLFQLAAISSALDSPFSCHLSASGTVQENESFAKESECSAVASKDLRLKKPHRVDESTAVPFEFEKTQLLKAKSLDESILALPLEVTDIAHSDGKIVRHLVGKFDPNLVKELDNDAVPAKLRDDSMSAVSSTGDGLQPKMSEVVSQSTLGSPFYASPSKTVPPVETKSVPPCSSSQVLPNTFGAINSPRSSTKNLSSIGKSKPLVSTSLVSTSHNLTHSPAATSFSVTSSITTTAAVASVAMTTTSITTATSSTATTTITTATTTANISAATTKSATQTGPVNTQLTNVQSVQWWPQNMQCRTGLTEQAPCPNLTPTTSTSVTSTSASPAATHNVPISAAAAAAATTSSSTSLTWRAPFMSDSRAFLQEGRKCSRLPRSLSLSVLDFLSLCLSVFSTASLSVFSTASLSVSQCSLLPVSQCSRLPLSLSLSVLYCLSLSVLDCLSLCLSVLDCPLSLSLSVLDCLSLCLSVFSTASLSVSLSVFSTSSLSVSQCSRLPLSLSLSVLDCLSLCLSVFSTASLSVSQCSLSLTASLSVSQCSRLPLSLSLSVLDCLSLCLSVFSTASLSVSQCSRLPLSLSLSVLDCLSLCLSVFSTASLSVSLTLSLPPTGLKSFPSSYFLPALSSFPSFLPSALFLPSCPRLFSFLPALGSFPSSLPSAPFLPPCPRLLSFLPVLGSFPSSLSSAPFLPPCPRLLSFLPVLGSFPSSLSSAPFLPPCPRLLSFLPVLGSFPSSLSSALFLHPTSFLSLALFLSSLSLAFFIHPTSFLALALFLLSISFSILFSII</sequence>
<dbReference type="PANTHER" id="PTHR45864:SF2">
    <property type="entry name" value="PROTEIN PHOSPHATASE SLINGSHOT"/>
    <property type="match status" value="1"/>
</dbReference>
<reference evidence="14" key="1">
    <citation type="submission" date="2021-01" db="EMBL/GenBank/DDBJ databases">
        <authorList>
            <person name="Li R."/>
            <person name="Bekaert M."/>
        </authorList>
    </citation>
    <scope>NUCLEOTIDE SEQUENCE</scope>
    <source>
        <strain evidence="14">Farmed</strain>
    </source>
</reference>
<dbReference type="InterPro" id="IPR000387">
    <property type="entry name" value="Tyr_Pase_dom"/>
</dbReference>
<comment type="caution">
    <text evidence="14">The sequence shown here is derived from an EMBL/GenBank/DDBJ whole genome shotgun (WGS) entry which is preliminary data.</text>
</comment>
<feature type="region of interest" description="Disordered" evidence="9">
    <location>
        <begin position="901"/>
        <end position="952"/>
    </location>
</feature>
<feature type="transmembrane region" description="Helical" evidence="10">
    <location>
        <begin position="2094"/>
        <end position="2112"/>
    </location>
</feature>
<feature type="region of interest" description="Disordered" evidence="9">
    <location>
        <begin position="600"/>
        <end position="678"/>
    </location>
</feature>
<keyword evidence="6" id="KW-0904">Protein phosphatase</keyword>